<evidence type="ECO:0000256" key="6">
    <source>
        <dbReference type="ARBA" id="ARBA00022989"/>
    </source>
</evidence>
<dbReference type="GO" id="GO:0000220">
    <property type="term" value="C:vacuolar proton-transporting V-type ATPase, V0 domain"/>
    <property type="evidence" value="ECO:0007669"/>
    <property type="project" value="InterPro"/>
</dbReference>
<gene>
    <name evidence="10" type="ORF">PPERSA_08544</name>
</gene>
<keyword evidence="5 9" id="KW-0375">Hydrogen ion transport</keyword>
<dbReference type="InterPro" id="IPR026028">
    <property type="entry name" value="V-type_ATPase_116kDa_su_euka"/>
</dbReference>
<evidence type="ECO:0000256" key="1">
    <source>
        <dbReference type="ARBA" id="ARBA00004141"/>
    </source>
</evidence>
<evidence type="ECO:0000313" key="10">
    <source>
        <dbReference type="EMBL" id="KRX10141.1"/>
    </source>
</evidence>
<keyword evidence="6 9" id="KW-1133">Transmembrane helix</keyword>
<sequence length="894" mass="102834">MSSLFRSQKMKYCSLMCNEDSSWEILNVLGQHNSLHFIDHDANLPLINRSFFNYIKRCDEVQSDLNFIRENFQKFQLKETECVEYDELLAYFQRILETRAVKDGKKDGKTYFFEIEQDVHEQKLWLEEQLKNFENLTEKQNQIKEYKAVLKSSQSLIGNHFFRENQGMNNGEGNANIVGLSLDQVLDSRVSMNQIVGIIDAAESLRFQRMIFRVTKGNAYVQFSYVNWDNEPIIDPVTRKPLERQVFIIVYPGGTMDIIKNKLNRICDSFNCSRFGFPQNEELFLQKLKELDDQKKDNNALIEMTKHNLREFLKIWCDVRPEANCSKVVEYLLYTEKEKNIYHTLNMLETNQKIYKGNAWIPKENLDKINETLQDLAKKNSDIGGFQIRTQKKPGEKISKPPTYFRTNDFTGVFQLITDTYGVPRYQEINPTVMNLMTFPFLFGVMFGDIGHGFVLFLAGLFLVLFNNTLKLTPIRDFLFVRYFVLFMGFFAFYCGLLYNDFLSISLDLWGSCYDASKTEPCWGDNTNTMCIPYKDGEATLTDCVYPFGIDPVWNISTQSITFMNTYKMKMSVILGVLQMSIGIIFKGLNAIHFKQTWDFIFEFIPQIVFLTVTFGYMDFMIIYKWLKFYQGSNSEFAPSIISTLINMPLKMGSPDGFPLYGNVDGSTQESLQVTFLVIALLMIPTMLVFKPVIVYYSNKGKHHSAPAGGVDTKPLLQNDALDESENYGIQKQSKSLSTDNEIQNDLLNHQQIKAQAAGHDDEEHGFGEIFVHQIIETIEFVLGSISNTASYLRLWALSLAHSQLAEVFFENGIRGGVETGGFAGGIGLIIGYYVFALITFGVLMCMDVMECFLHALRLHWVEFQNKFYKADGIQFTPFSFVSAMQNYKASGSN</sequence>
<evidence type="ECO:0000256" key="8">
    <source>
        <dbReference type="ARBA" id="ARBA00023136"/>
    </source>
</evidence>
<protein>
    <recommendedName>
        <fullName evidence="9">V-type proton ATPase subunit a</fullName>
    </recommendedName>
</protein>
<evidence type="ECO:0000256" key="2">
    <source>
        <dbReference type="ARBA" id="ARBA00009904"/>
    </source>
</evidence>
<comment type="function">
    <text evidence="9">Essential component of the vacuolar proton pump (V-ATPase), a multimeric enzyme that catalyzes the translocation of protons across the membranes. Required for assembly and activity of the V-ATPase.</text>
</comment>
<feature type="transmembrane region" description="Helical" evidence="9">
    <location>
        <begin position="478"/>
        <end position="499"/>
    </location>
</feature>
<keyword evidence="7 9" id="KW-0406">Ion transport</keyword>
<dbReference type="AlphaFoldDB" id="A0A0V0R6K5"/>
<feature type="transmembrane region" description="Helical" evidence="9">
    <location>
        <begin position="441"/>
        <end position="466"/>
    </location>
</feature>
<keyword evidence="11" id="KW-1185">Reference proteome</keyword>
<reference evidence="10 11" key="1">
    <citation type="journal article" date="2015" name="Sci. Rep.">
        <title>Genome of the facultative scuticociliatosis pathogen Pseudocohnilembus persalinus provides insight into its virulence through horizontal gene transfer.</title>
        <authorList>
            <person name="Xiong J."/>
            <person name="Wang G."/>
            <person name="Cheng J."/>
            <person name="Tian M."/>
            <person name="Pan X."/>
            <person name="Warren A."/>
            <person name="Jiang C."/>
            <person name="Yuan D."/>
            <person name="Miao W."/>
        </authorList>
    </citation>
    <scope>NUCLEOTIDE SEQUENCE [LARGE SCALE GENOMIC DNA]</scope>
    <source>
        <strain evidence="10">36N120E</strain>
    </source>
</reference>
<proteinExistence type="inferred from homology"/>
<dbReference type="PANTHER" id="PTHR11629:SF63">
    <property type="entry name" value="V-TYPE PROTON ATPASE SUBUNIT A"/>
    <property type="match status" value="1"/>
</dbReference>
<dbReference type="Pfam" id="PF01496">
    <property type="entry name" value="V_ATPase_I"/>
    <property type="match status" value="1"/>
</dbReference>
<dbReference type="PANTHER" id="PTHR11629">
    <property type="entry name" value="VACUOLAR PROTON ATPASES"/>
    <property type="match status" value="1"/>
</dbReference>
<dbReference type="FunCoup" id="A0A0V0R6K5">
    <property type="interactions" value="56"/>
</dbReference>
<evidence type="ECO:0000256" key="9">
    <source>
        <dbReference type="RuleBase" id="RU361189"/>
    </source>
</evidence>
<dbReference type="InParanoid" id="A0A0V0R6K5"/>
<dbReference type="InterPro" id="IPR002490">
    <property type="entry name" value="V-ATPase_116kDa_su"/>
</dbReference>
<organism evidence="10 11">
    <name type="scientific">Pseudocohnilembus persalinus</name>
    <name type="common">Ciliate</name>
    <dbReference type="NCBI Taxonomy" id="266149"/>
    <lineage>
        <taxon>Eukaryota</taxon>
        <taxon>Sar</taxon>
        <taxon>Alveolata</taxon>
        <taxon>Ciliophora</taxon>
        <taxon>Intramacronucleata</taxon>
        <taxon>Oligohymenophorea</taxon>
        <taxon>Scuticociliatia</taxon>
        <taxon>Philasterida</taxon>
        <taxon>Pseudocohnilembidae</taxon>
        <taxon>Pseudocohnilembus</taxon>
    </lineage>
</organism>
<keyword evidence="3 9" id="KW-0813">Transport</keyword>
<comment type="similarity">
    <text evidence="2 9">Belongs to the V-ATPase 116 kDa subunit family.</text>
</comment>
<feature type="transmembrane region" description="Helical" evidence="9">
    <location>
        <begin position="823"/>
        <end position="845"/>
    </location>
</feature>
<accession>A0A0V0R6K5</accession>
<dbReference type="Proteomes" id="UP000054937">
    <property type="component" value="Unassembled WGS sequence"/>
</dbReference>
<evidence type="ECO:0000256" key="5">
    <source>
        <dbReference type="ARBA" id="ARBA00022781"/>
    </source>
</evidence>
<dbReference type="GO" id="GO:0007035">
    <property type="term" value="P:vacuolar acidification"/>
    <property type="evidence" value="ECO:0007669"/>
    <property type="project" value="TreeGrafter"/>
</dbReference>
<dbReference type="EMBL" id="LDAU01000040">
    <property type="protein sequence ID" value="KRX10141.1"/>
    <property type="molecule type" value="Genomic_DNA"/>
</dbReference>
<name>A0A0V0R6K5_PSEPJ</name>
<feature type="transmembrane region" description="Helical" evidence="9">
    <location>
        <begin position="674"/>
        <end position="697"/>
    </location>
</feature>
<dbReference type="GO" id="GO:0051117">
    <property type="term" value="F:ATPase binding"/>
    <property type="evidence" value="ECO:0007669"/>
    <property type="project" value="TreeGrafter"/>
</dbReference>
<dbReference type="OMA" id="DINMFQR"/>
<comment type="subcellular location">
    <subcellularLocation>
        <location evidence="1">Membrane</location>
        <topology evidence="1">Multi-pass membrane protein</topology>
    </subcellularLocation>
</comment>
<feature type="transmembrane region" description="Helical" evidence="9">
    <location>
        <begin position="573"/>
        <end position="592"/>
    </location>
</feature>
<evidence type="ECO:0000256" key="3">
    <source>
        <dbReference type="ARBA" id="ARBA00022448"/>
    </source>
</evidence>
<dbReference type="GO" id="GO:0046961">
    <property type="term" value="F:proton-transporting ATPase activity, rotational mechanism"/>
    <property type="evidence" value="ECO:0007669"/>
    <property type="project" value="InterPro"/>
</dbReference>
<evidence type="ECO:0000313" key="11">
    <source>
        <dbReference type="Proteomes" id="UP000054937"/>
    </source>
</evidence>
<comment type="caution">
    <text evidence="10">The sequence shown here is derived from an EMBL/GenBank/DDBJ whole genome shotgun (WGS) entry which is preliminary data.</text>
</comment>
<evidence type="ECO:0000256" key="4">
    <source>
        <dbReference type="ARBA" id="ARBA00022692"/>
    </source>
</evidence>
<feature type="transmembrane region" description="Helical" evidence="9">
    <location>
        <begin position="604"/>
        <end position="627"/>
    </location>
</feature>
<dbReference type="OrthoDB" id="10264220at2759"/>
<dbReference type="PIRSF" id="PIRSF001293">
    <property type="entry name" value="ATP6V0A1"/>
    <property type="match status" value="1"/>
</dbReference>
<evidence type="ECO:0000256" key="7">
    <source>
        <dbReference type="ARBA" id="ARBA00023065"/>
    </source>
</evidence>
<keyword evidence="8 9" id="KW-0472">Membrane</keyword>
<keyword evidence="4 9" id="KW-0812">Transmembrane</keyword>